<evidence type="ECO:0000256" key="1">
    <source>
        <dbReference type="ARBA" id="ARBA00004389"/>
    </source>
</evidence>
<dbReference type="EMBL" id="JANJYI010000009">
    <property type="protein sequence ID" value="KAK2634077.1"/>
    <property type="molecule type" value="Genomic_DNA"/>
</dbReference>
<evidence type="ECO:0000256" key="2">
    <source>
        <dbReference type="ARBA" id="ARBA00004687"/>
    </source>
</evidence>
<evidence type="ECO:0000256" key="6">
    <source>
        <dbReference type="ARBA" id="ARBA00022824"/>
    </source>
</evidence>
<evidence type="ECO:0000256" key="9">
    <source>
        <dbReference type="ARBA" id="ARBA00023180"/>
    </source>
</evidence>
<evidence type="ECO:0000256" key="4">
    <source>
        <dbReference type="ARBA" id="ARBA00022502"/>
    </source>
</evidence>
<dbReference type="InterPro" id="IPR040039">
    <property type="entry name" value="PIGX"/>
</dbReference>
<gene>
    <name evidence="11" type="ORF">Ddye_028869</name>
</gene>
<evidence type="ECO:0000313" key="12">
    <source>
        <dbReference type="Proteomes" id="UP001280121"/>
    </source>
</evidence>
<dbReference type="PANTHER" id="PTHR28650:SF1">
    <property type="entry name" value="PHOSPHATIDYLINOSITOL-GLYCAN BIOSYNTHESIS CLASS X PROTEIN"/>
    <property type="match status" value="1"/>
</dbReference>
<protein>
    <recommendedName>
        <fullName evidence="13">Phosphatidylinositol-glycan biosynthesis class X protein</fullName>
    </recommendedName>
</protein>
<keyword evidence="5 10" id="KW-0812">Transmembrane</keyword>
<evidence type="ECO:0000313" key="11">
    <source>
        <dbReference type="EMBL" id="KAK2634077.1"/>
    </source>
</evidence>
<dbReference type="Proteomes" id="UP001280121">
    <property type="component" value="Unassembled WGS sequence"/>
</dbReference>
<evidence type="ECO:0008006" key="13">
    <source>
        <dbReference type="Google" id="ProtNLM"/>
    </source>
</evidence>
<dbReference type="PANTHER" id="PTHR28650">
    <property type="entry name" value="PHOSPHATIDYLINOSITOL-GLYCAN BIOSYNTHESIS CLASS X PROTEIN"/>
    <property type="match status" value="1"/>
</dbReference>
<name>A0AAD9TE35_9ROSI</name>
<comment type="pathway">
    <text evidence="2">Glycolipid biosynthesis; glycosylphosphatidylinositol-anchor biosynthesis.</text>
</comment>
<proteinExistence type="inferred from homology"/>
<sequence>MQRNLISDCSSMESQQHAQFHFYDNVAIILILLAGIGIEVGSCEPNSESNNFNTNVSCSFKKHLLTSYFEKYDCFLDSNFQDFITNELHSRMCEVLPDDLRLVIRPSVLQRHLIGEGSHRHLSSSIRFDIDPKVVSQLSIHYCEVIFVERLPSGVFADPFELQHLLQRGVFADVAVFGDTNLELPSFLSNRSALEVHMKIDPNILSTHKNGFEITVDLPLHARYQHLDEGGYSTVEFGDPDMFMQCCLERKSHNQSCYIPTSDNGAEPKIGAAVWRIPSGIKGHEGVVSVVTFISAFLSTLLIVLTTIFLSDIKPCKTSKQS</sequence>
<organism evidence="11 12">
    <name type="scientific">Dipteronia dyeriana</name>
    <dbReference type="NCBI Taxonomy" id="168575"/>
    <lineage>
        <taxon>Eukaryota</taxon>
        <taxon>Viridiplantae</taxon>
        <taxon>Streptophyta</taxon>
        <taxon>Embryophyta</taxon>
        <taxon>Tracheophyta</taxon>
        <taxon>Spermatophyta</taxon>
        <taxon>Magnoliopsida</taxon>
        <taxon>eudicotyledons</taxon>
        <taxon>Gunneridae</taxon>
        <taxon>Pentapetalae</taxon>
        <taxon>rosids</taxon>
        <taxon>malvids</taxon>
        <taxon>Sapindales</taxon>
        <taxon>Sapindaceae</taxon>
        <taxon>Hippocastanoideae</taxon>
        <taxon>Acereae</taxon>
        <taxon>Dipteronia</taxon>
    </lineage>
</organism>
<accession>A0AAD9TE35</accession>
<keyword evidence="12" id="KW-1185">Reference proteome</keyword>
<dbReference type="GO" id="GO:0006506">
    <property type="term" value="P:GPI anchor biosynthetic process"/>
    <property type="evidence" value="ECO:0007669"/>
    <property type="project" value="UniProtKB-KW"/>
</dbReference>
<comment type="caution">
    <text evidence="11">The sequence shown here is derived from an EMBL/GenBank/DDBJ whole genome shotgun (WGS) entry which is preliminary data.</text>
</comment>
<dbReference type="SMART" id="SM00780">
    <property type="entry name" value="PIG-X"/>
    <property type="match status" value="1"/>
</dbReference>
<reference evidence="11" key="1">
    <citation type="journal article" date="2023" name="Plant J.">
        <title>Genome sequences and population genomics provide insights into the demographic history, inbreeding, and mutation load of two 'living fossil' tree species of Dipteronia.</title>
        <authorList>
            <person name="Feng Y."/>
            <person name="Comes H.P."/>
            <person name="Chen J."/>
            <person name="Zhu S."/>
            <person name="Lu R."/>
            <person name="Zhang X."/>
            <person name="Li P."/>
            <person name="Qiu J."/>
            <person name="Olsen K.M."/>
            <person name="Qiu Y."/>
        </authorList>
    </citation>
    <scope>NUCLEOTIDE SEQUENCE</scope>
    <source>
        <strain evidence="11">KIB01</strain>
    </source>
</reference>
<dbReference type="GO" id="GO:0005789">
    <property type="term" value="C:endoplasmic reticulum membrane"/>
    <property type="evidence" value="ECO:0007669"/>
    <property type="project" value="UniProtKB-SubCell"/>
</dbReference>
<comment type="similarity">
    <text evidence="3">Belongs to the PIGX family.</text>
</comment>
<dbReference type="InterPro" id="IPR013233">
    <property type="entry name" value="PIG-X/PBN1"/>
</dbReference>
<keyword evidence="6" id="KW-0256">Endoplasmic reticulum</keyword>
<keyword evidence="8 10" id="KW-0472">Membrane</keyword>
<dbReference type="Pfam" id="PF08320">
    <property type="entry name" value="PIG-X"/>
    <property type="match status" value="1"/>
</dbReference>
<evidence type="ECO:0000256" key="10">
    <source>
        <dbReference type="SAM" id="Phobius"/>
    </source>
</evidence>
<evidence type="ECO:0000256" key="7">
    <source>
        <dbReference type="ARBA" id="ARBA00022989"/>
    </source>
</evidence>
<evidence type="ECO:0000256" key="3">
    <source>
        <dbReference type="ARBA" id="ARBA00010345"/>
    </source>
</evidence>
<keyword evidence="4" id="KW-0337">GPI-anchor biosynthesis</keyword>
<evidence type="ECO:0000256" key="5">
    <source>
        <dbReference type="ARBA" id="ARBA00022692"/>
    </source>
</evidence>
<feature type="transmembrane region" description="Helical" evidence="10">
    <location>
        <begin position="286"/>
        <end position="310"/>
    </location>
</feature>
<evidence type="ECO:0000256" key="8">
    <source>
        <dbReference type="ARBA" id="ARBA00023136"/>
    </source>
</evidence>
<dbReference type="AlphaFoldDB" id="A0AAD9TE35"/>
<keyword evidence="7 10" id="KW-1133">Transmembrane helix</keyword>
<comment type="subcellular location">
    <subcellularLocation>
        <location evidence="1">Endoplasmic reticulum membrane</location>
        <topology evidence="1">Single-pass membrane protein</topology>
    </subcellularLocation>
</comment>
<keyword evidence="9" id="KW-0325">Glycoprotein</keyword>